<dbReference type="InterPro" id="IPR018247">
    <property type="entry name" value="EF_Hand_1_Ca_BS"/>
</dbReference>
<gene>
    <name evidence="4" type="ORF">AKO1_012006</name>
</gene>
<evidence type="ECO:0000256" key="1">
    <source>
        <dbReference type="ARBA" id="ARBA00022737"/>
    </source>
</evidence>
<comment type="caution">
    <text evidence="4">The sequence shown here is derived from an EMBL/GenBank/DDBJ whole genome shotgun (WGS) entry which is preliminary data.</text>
</comment>
<evidence type="ECO:0000259" key="3">
    <source>
        <dbReference type="PROSITE" id="PS50222"/>
    </source>
</evidence>
<dbReference type="GO" id="GO:0016460">
    <property type="term" value="C:myosin II complex"/>
    <property type="evidence" value="ECO:0007669"/>
    <property type="project" value="TreeGrafter"/>
</dbReference>
<reference evidence="4 5" key="1">
    <citation type="submission" date="2024-03" db="EMBL/GenBank/DDBJ databases">
        <title>The Acrasis kona genome and developmental transcriptomes reveal deep origins of eukaryotic multicellular pathways.</title>
        <authorList>
            <person name="Sheikh S."/>
            <person name="Fu C.-J."/>
            <person name="Brown M.W."/>
            <person name="Baldauf S.L."/>
        </authorList>
    </citation>
    <scope>NUCLEOTIDE SEQUENCE [LARGE SCALE GENOMIC DNA]</scope>
    <source>
        <strain evidence="4 5">ATCC MYA-3509</strain>
    </source>
</reference>
<dbReference type="EMBL" id="JAOPGA020001235">
    <property type="protein sequence ID" value="KAL0486499.1"/>
    <property type="molecule type" value="Genomic_DNA"/>
</dbReference>
<evidence type="ECO:0000313" key="4">
    <source>
        <dbReference type="EMBL" id="KAL0486499.1"/>
    </source>
</evidence>
<dbReference type="Proteomes" id="UP001431209">
    <property type="component" value="Unassembled WGS sequence"/>
</dbReference>
<organism evidence="4 5">
    <name type="scientific">Acrasis kona</name>
    <dbReference type="NCBI Taxonomy" id="1008807"/>
    <lineage>
        <taxon>Eukaryota</taxon>
        <taxon>Discoba</taxon>
        <taxon>Heterolobosea</taxon>
        <taxon>Tetramitia</taxon>
        <taxon>Eutetramitia</taxon>
        <taxon>Acrasidae</taxon>
        <taxon>Acrasis</taxon>
    </lineage>
</organism>
<proteinExistence type="predicted"/>
<dbReference type="InterPro" id="IPR002048">
    <property type="entry name" value="EF_hand_dom"/>
</dbReference>
<dbReference type="Gene3D" id="1.10.238.10">
    <property type="entry name" value="EF-hand"/>
    <property type="match status" value="1"/>
</dbReference>
<dbReference type="PROSITE" id="PS50222">
    <property type="entry name" value="EF_HAND_2"/>
    <property type="match status" value="1"/>
</dbReference>
<feature type="domain" description="EF-hand" evidence="3">
    <location>
        <begin position="12"/>
        <end position="47"/>
    </location>
</feature>
<sequence>MSSPRAPELRTEQYKQLKEAFTLCDRNGDGKLTTSEFETILRVIGFQSEADIKFTIKKVFQYYCFVLSIKCSDATGLIDFSKYISEMTRLMRGETDAKEVEEAVRSFAVGDEVNVEEFRKFIQENTELNSEDVDELIKDVEIDANANFTIHGFTQKYISKPY</sequence>
<name>A0AAW2ZB27_9EUKA</name>
<dbReference type="InterPro" id="IPR050230">
    <property type="entry name" value="CALM/Myosin/TropC-like"/>
</dbReference>
<dbReference type="PROSITE" id="PS00018">
    <property type="entry name" value="EF_HAND_1"/>
    <property type="match status" value="1"/>
</dbReference>
<dbReference type="AlphaFoldDB" id="A0AAW2ZB27"/>
<evidence type="ECO:0000313" key="5">
    <source>
        <dbReference type="Proteomes" id="UP001431209"/>
    </source>
</evidence>
<keyword evidence="2" id="KW-0106">Calcium</keyword>
<dbReference type="FunFam" id="1.10.238.10:FF:000178">
    <property type="entry name" value="Calmodulin-2 A"/>
    <property type="match status" value="1"/>
</dbReference>
<dbReference type="GO" id="GO:0005509">
    <property type="term" value="F:calcium ion binding"/>
    <property type="evidence" value="ECO:0007669"/>
    <property type="project" value="InterPro"/>
</dbReference>
<dbReference type="SUPFAM" id="SSF47473">
    <property type="entry name" value="EF-hand"/>
    <property type="match status" value="1"/>
</dbReference>
<dbReference type="PANTHER" id="PTHR23048:SF0">
    <property type="entry name" value="CALMODULIN LIKE 3"/>
    <property type="match status" value="1"/>
</dbReference>
<accession>A0AAW2ZB27</accession>
<evidence type="ECO:0000256" key="2">
    <source>
        <dbReference type="ARBA" id="ARBA00022837"/>
    </source>
</evidence>
<dbReference type="SMART" id="SM00054">
    <property type="entry name" value="EFh"/>
    <property type="match status" value="1"/>
</dbReference>
<dbReference type="InterPro" id="IPR011992">
    <property type="entry name" value="EF-hand-dom_pair"/>
</dbReference>
<keyword evidence="5" id="KW-1185">Reference proteome</keyword>
<dbReference type="Pfam" id="PF13405">
    <property type="entry name" value="EF-hand_6"/>
    <property type="match status" value="1"/>
</dbReference>
<protein>
    <submittedName>
        <fullName evidence="4">Calmodulin</fullName>
    </submittedName>
</protein>
<keyword evidence="1" id="KW-0677">Repeat</keyword>
<dbReference type="PANTHER" id="PTHR23048">
    <property type="entry name" value="MYOSIN LIGHT CHAIN 1, 3"/>
    <property type="match status" value="1"/>
</dbReference>